<dbReference type="RefSeq" id="WP_095025698.1">
    <property type="nucleotide sequence ID" value="NZ_JAAQYV010000025.1"/>
</dbReference>
<comment type="caution">
    <text evidence="3">The sequence shown here is derived from an EMBL/GenBank/DDBJ whole genome shotgun (WGS) entry which is preliminary data.</text>
</comment>
<feature type="coiled-coil region" evidence="1">
    <location>
        <begin position="41"/>
        <end position="75"/>
    </location>
</feature>
<organism evidence="3 4">
    <name type="scientific">Pseudomonas fragi</name>
    <dbReference type="NCBI Taxonomy" id="296"/>
    <lineage>
        <taxon>Bacteria</taxon>
        <taxon>Pseudomonadati</taxon>
        <taxon>Pseudomonadota</taxon>
        <taxon>Gammaproteobacteria</taxon>
        <taxon>Pseudomonadales</taxon>
        <taxon>Pseudomonadaceae</taxon>
        <taxon>Pseudomonas</taxon>
    </lineage>
</organism>
<dbReference type="Proteomes" id="UP001212337">
    <property type="component" value="Unassembled WGS sequence"/>
</dbReference>
<name>A0ABT4WM53_PSEFR</name>
<reference evidence="3 4" key="1">
    <citation type="submission" date="2023-01" db="EMBL/GenBank/DDBJ databases">
        <title>Effects of deletion of Siderophore biosynthase gene in Pseudomonas fragi on quorum sensing and spoliage ability.</title>
        <authorList>
            <person name="Cui F."/>
            <person name="Wang D."/>
            <person name="Liu J."/>
            <person name="Wang Q."/>
            <person name="Li T."/>
            <person name="Li J."/>
        </authorList>
    </citation>
    <scope>NUCLEOTIDE SEQUENCE [LARGE SCALE GENOMIC DNA]</scope>
    <source>
        <strain evidence="3 4">MS-10</strain>
    </source>
</reference>
<sequence>MTLKFQLDTLEGVDETTQAMYVEKDGKYVLNIEGLPQPEDVSGLKNQMQTLLAEAKEAKRLKKEAEDLAQTEREEALRKSGNVEELEKSWSEKYSKREAELNGLLEQERGTLTTQIRELTVGRTATDIATTLAIPGSAKALLPHIERRLSVEQRDGKPAVVVLDQAGKLSATTLDELKAEFMNDPAFGPLIAGSKASGGGAGGAGKGGGAAKGNIGGTKMERTAAIASQFPDLPLN</sequence>
<evidence type="ECO:0000256" key="2">
    <source>
        <dbReference type="SAM" id="MobiDB-lite"/>
    </source>
</evidence>
<dbReference type="EMBL" id="JAQJVI010000003">
    <property type="protein sequence ID" value="MDA7021064.1"/>
    <property type="molecule type" value="Genomic_DNA"/>
</dbReference>
<evidence type="ECO:0000256" key="1">
    <source>
        <dbReference type="SAM" id="Coils"/>
    </source>
</evidence>
<feature type="region of interest" description="Disordered" evidence="2">
    <location>
        <begin position="197"/>
        <end position="216"/>
    </location>
</feature>
<keyword evidence="1" id="KW-0175">Coiled coil</keyword>
<proteinExistence type="predicted"/>
<protein>
    <recommendedName>
        <fullName evidence="5">Phage protein</fullName>
    </recommendedName>
</protein>
<evidence type="ECO:0008006" key="5">
    <source>
        <dbReference type="Google" id="ProtNLM"/>
    </source>
</evidence>
<evidence type="ECO:0000313" key="4">
    <source>
        <dbReference type="Proteomes" id="UP001212337"/>
    </source>
</evidence>
<keyword evidence="4" id="KW-1185">Reference proteome</keyword>
<accession>A0ABT4WM53</accession>
<evidence type="ECO:0000313" key="3">
    <source>
        <dbReference type="EMBL" id="MDA7021064.1"/>
    </source>
</evidence>
<gene>
    <name evidence="3" type="ORF">PI499_04065</name>
</gene>